<keyword evidence="5" id="KW-0443">Lipid metabolism</keyword>
<comment type="caution">
    <text evidence="8">The sequence shown here is derived from an EMBL/GenBank/DDBJ whole genome shotgun (WGS) entry which is preliminary data.</text>
</comment>
<evidence type="ECO:0000313" key="8">
    <source>
        <dbReference type="EMBL" id="TCK47259.1"/>
    </source>
</evidence>
<evidence type="ECO:0000313" key="9">
    <source>
        <dbReference type="Proteomes" id="UP000295565"/>
    </source>
</evidence>
<organism evidence="8 9">
    <name type="scientific">Celerinatantimonas diazotrophica</name>
    <dbReference type="NCBI Taxonomy" id="412034"/>
    <lineage>
        <taxon>Bacteria</taxon>
        <taxon>Pseudomonadati</taxon>
        <taxon>Pseudomonadota</taxon>
        <taxon>Gammaproteobacteria</taxon>
        <taxon>Celerinatantimonadaceae</taxon>
        <taxon>Celerinatantimonas</taxon>
    </lineage>
</organism>
<dbReference type="SUPFAM" id="SSF53335">
    <property type="entry name" value="S-adenosyl-L-methionine-dependent methyltransferases"/>
    <property type="match status" value="1"/>
</dbReference>
<dbReference type="AlphaFoldDB" id="A0A4R1JAX6"/>
<accession>A0A4R1JAX6</accession>
<evidence type="ECO:0000256" key="5">
    <source>
        <dbReference type="ARBA" id="ARBA00023098"/>
    </source>
</evidence>
<evidence type="ECO:0000256" key="2">
    <source>
        <dbReference type="ARBA" id="ARBA00022603"/>
    </source>
</evidence>
<dbReference type="PIRSF" id="PIRSF003085">
    <property type="entry name" value="CMAS"/>
    <property type="match status" value="1"/>
</dbReference>
<dbReference type="InterPro" id="IPR057206">
    <property type="entry name" value="DUF7884"/>
</dbReference>
<dbReference type="PANTHER" id="PTHR43667">
    <property type="entry name" value="CYCLOPROPANE-FATTY-ACYL-PHOSPHOLIPID SYNTHASE"/>
    <property type="match status" value="1"/>
</dbReference>
<reference evidence="8 9" key="1">
    <citation type="submission" date="2019-03" db="EMBL/GenBank/DDBJ databases">
        <title>Genomic Encyclopedia of Type Strains, Phase IV (KMG-IV): sequencing the most valuable type-strain genomes for metagenomic binning, comparative biology and taxonomic classification.</title>
        <authorList>
            <person name="Goeker M."/>
        </authorList>
    </citation>
    <scope>NUCLEOTIDE SEQUENCE [LARGE SCALE GENOMIC DNA]</scope>
    <source>
        <strain evidence="8 9">DSM 18577</strain>
    </source>
</reference>
<dbReference type="RefSeq" id="WP_131913712.1">
    <property type="nucleotide sequence ID" value="NZ_OU594967.1"/>
</dbReference>
<dbReference type="InterPro" id="IPR029063">
    <property type="entry name" value="SAM-dependent_MTases_sf"/>
</dbReference>
<dbReference type="PANTHER" id="PTHR43667:SF1">
    <property type="entry name" value="CYCLOPROPANE-FATTY-ACYL-PHOSPHOLIPID SYNTHASE"/>
    <property type="match status" value="1"/>
</dbReference>
<evidence type="ECO:0000256" key="3">
    <source>
        <dbReference type="ARBA" id="ARBA00022679"/>
    </source>
</evidence>
<name>A0A4R1JAX6_9GAMM</name>
<proteinExistence type="inferred from homology"/>
<keyword evidence="2" id="KW-0489">Methyltransferase</keyword>
<dbReference type="CDD" id="cd02440">
    <property type="entry name" value="AdoMet_MTases"/>
    <property type="match status" value="1"/>
</dbReference>
<keyword evidence="3" id="KW-0808">Transferase</keyword>
<feature type="active site" evidence="6">
    <location>
        <position position="363"/>
    </location>
</feature>
<dbReference type="GO" id="GO:0008168">
    <property type="term" value="F:methyltransferase activity"/>
    <property type="evidence" value="ECO:0007669"/>
    <property type="project" value="UniProtKB-KW"/>
</dbReference>
<dbReference type="GO" id="GO:0032259">
    <property type="term" value="P:methylation"/>
    <property type="evidence" value="ECO:0007669"/>
    <property type="project" value="UniProtKB-KW"/>
</dbReference>
<dbReference type="InterPro" id="IPR050723">
    <property type="entry name" value="CFA/CMAS"/>
</dbReference>
<evidence type="ECO:0000259" key="7">
    <source>
        <dbReference type="Pfam" id="PF25371"/>
    </source>
</evidence>
<dbReference type="OrthoDB" id="9782855at2"/>
<dbReference type="EMBL" id="SMGD01000015">
    <property type="protein sequence ID" value="TCK47259.1"/>
    <property type="molecule type" value="Genomic_DNA"/>
</dbReference>
<dbReference type="Gene3D" id="3.40.50.150">
    <property type="entry name" value="Vaccinia Virus protein VP39"/>
    <property type="match status" value="1"/>
</dbReference>
<dbReference type="Proteomes" id="UP000295565">
    <property type="component" value="Unassembled WGS sequence"/>
</dbReference>
<dbReference type="GO" id="GO:0008610">
    <property type="term" value="P:lipid biosynthetic process"/>
    <property type="evidence" value="ECO:0007669"/>
    <property type="project" value="InterPro"/>
</dbReference>
<dbReference type="Pfam" id="PF02353">
    <property type="entry name" value="CMAS"/>
    <property type="match status" value="1"/>
</dbReference>
<evidence type="ECO:0000256" key="6">
    <source>
        <dbReference type="PIRSR" id="PIRSR003085-1"/>
    </source>
</evidence>
<protein>
    <submittedName>
        <fullName evidence="8">Cyclopropane-fatty-acyl-phospholipid synthase</fullName>
    </submittedName>
</protein>
<gene>
    <name evidence="8" type="ORF">EV690_2967</name>
</gene>
<dbReference type="Pfam" id="PF25371">
    <property type="entry name" value="DUF7884"/>
    <property type="match status" value="1"/>
</dbReference>
<sequence length="396" mass="45286">MFWERKLDEFVTHIVSKRELPMGIHLWNGKEIDLAKDPKVIINVPSVAALRYLMHPSLDSLGEAYVEGKLQVNGKVQDIIEIATQLVEVSNDGLPAATKSKRFHHSKKVDAESISYHYDVSNEFYREWLDKNMVYSCGYFHSLDDSLDQAQEQKIDHILNKIRLQPGQTLLDVGCGWGALIIRAAQKYGAKAVGITISEQQYEEAKRRIKEAGLEDRCEVRFQDYRDVTGQFDRITSVGMFEHVGLKNLHEYFSKLNSLLVDDGILMNHGITSSDPESTGAPAGGGEFIDKYVFPNGELPHIGLVLQEMTRAGLESTDIENLRRHYAITLEHWAERFEAKSEKLQNMVDEKHFRIWRVYLAGCAYAFHQNWVALHQLVATKAGRYVLPLTRDYIYK</sequence>
<comment type="similarity">
    <text evidence="1">Belongs to the CFA/CMAS family.</text>
</comment>
<evidence type="ECO:0000256" key="4">
    <source>
        <dbReference type="ARBA" id="ARBA00022691"/>
    </source>
</evidence>
<keyword evidence="4" id="KW-0949">S-adenosyl-L-methionine</keyword>
<evidence type="ECO:0000256" key="1">
    <source>
        <dbReference type="ARBA" id="ARBA00010815"/>
    </source>
</evidence>
<feature type="domain" description="DUF7884" evidence="7">
    <location>
        <begin position="17"/>
        <end position="85"/>
    </location>
</feature>
<keyword evidence="9" id="KW-1185">Reference proteome</keyword>
<dbReference type="InterPro" id="IPR003333">
    <property type="entry name" value="CMAS"/>
</dbReference>